<sequence length="364" mass="42812">MSTTNPTSETTEWDDLQRKFGNLPPLEKEIKEEEIYLKNIDKLENVNPLEKKNLNELTLIEENCIDEEYLKIIEKYKNDRINEINRNRAFEIYGELYDISKDNFLREINEASKRNPLNEYMEKTVEESTKGDEDEEEYVEYDEGDKYQRKDEEAILKKKKSVKGTHVVLHLYSDNVISCTILNNILKQMANKYKYIKFTKGVYNKIIENYPESKLPTILIYYNGSCIHQICNMVNYIKGGTNKLNIKSVEKFLSKYDILKHNNYMHSEGRRNNQNSPVNSDANSNTNSYASSDDDNDDNNNNNESYKKKKIRSTKKHYTSFNMFRSKYKTSEDEEGDFSSHEKNVKSIGYSSSLLDNKIKRSNF</sequence>
<dbReference type="AlphaFoldDB" id="A0A1C3KDP0"/>
<feature type="region of interest" description="Disordered" evidence="2">
    <location>
        <begin position="1"/>
        <end position="20"/>
    </location>
</feature>
<accession>A0A1C3KDP0</accession>
<feature type="region of interest" description="Disordered" evidence="2">
    <location>
        <begin position="123"/>
        <end position="143"/>
    </location>
</feature>
<dbReference type="Pfam" id="PF02114">
    <property type="entry name" value="Phosducin"/>
    <property type="match status" value="1"/>
</dbReference>
<protein>
    <submittedName>
        <fullName evidence="4">Phosducin-like protein, putative</fullName>
    </submittedName>
</protein>
<dbReference type="InterPro" id="IPR024253">
    <property type="entry name" value="Phosducin_thioredoxin-like_dom"/>
</dbReference>
<proteinExistence type="inferred from homology"/>
<feature type="compositionally biased region" description="Polar residues" evidence="2">
    <location>
        <begin position="1"/>
        <end position="10"/>
    </location>
</feature>
<dbReference type="EMBL" id="LT594498">
    <property type="protein sequence ID" value="SBT71712.1"/>
    <property type="molecule type" value="Genomic_DNA"/>
</dbReference>
<dbReference type="InterPro" id="IPR051498">
    <property type="entry name" value="Phosducin-like_chap/apop_reg"/>
</dbReference>
<organism evidence="4 5">
    <name type="scientific">Plasmodium malariae</name>
    <dbReference type="NCBI Taxonomy" id="5858"/>
    <lineage>
        <taxon>Eukaryota</taxon>
        <taxon>Sar</taxon>
        <taxon>Alveolata</taxon>
        <taxon>Apicomplexa</taxon>
        <taxon>Aconoidasida</taxon>
        <taxon>Haemosporida</taxon>
        <taxon>Plasmodiidae</taxon>
        <taxon>Plasmodium</taxon>
        <taxon>Plasmodium (Plasmodium)</taxon>
    </lineage>
</organism>
<dbReference type="PANTHER" id="PTHR45809">
    <property type="entry name" value="VIRAL IAP-ASSOCIATED FACTOR HOMOLOG"/>
    <property type="match status" value="1"/>
</dbReference>
<name>A0A1C3KDP0_PLAMA</name>
<gene>
    <name evidence="4" type="primary">PhLP3</name>
    <name evidence="4" type="ORF">PMLGA01_100019200</name>
</gene>
<dbReference type="GO" id="GO:0006457">
    <property type="term" value="P:protein folding"/>
    <property type="evidence" value="ECO:0007669"/>
    <property type="project" value="TreeGrafter"/>
</dbReference>
<evidence type="ECO:0000313" key="5">
    <source>
        <dbReference type="Proteomes" id="UP000219799"/>
    </source>
</evidence>
<feature type="region of interest" description="Disordered" evidence="2">
    <location>
        <begin position="266"/>
        <end position="312"/>
    </location>
</feature>
<evidence type="ECO:0000313" key="4">
    <source>
        <dbReference type="EMBL" id="SBT71712.1"/>
    </source>
</evidence>
<comment type="similarity">
    <text evidence="1">Belongs to the phosducin family.</text>
</comment>
<reference evidence="4 5" key="1">
    <citation type="submission" date="2016-06" db="EMBL/GenBank/DDBJ databases">
        <authorList>
            <consortium name="Pathogen Informatics"/>
        </authorList>
    </citation>
    <scope>NUCLEOTIDE SEQUENCE [LARGE SCALE GENOMIC DNA]</scope>
    <source>
        <strain evidence="4">PmlGA01</strain>
    </source>
</reference>
<evidence type="ECO:0000259" key="3">
    <source>
        <dbReference type="Pfam" id="PF02114"/>
    </source>
</evidence>
<feature type="compositionally biased region" description="Low complexity" evidence="2">
    <location>
        <begin position="279"/>
        <end position="291"/>
    </location>
</feature>
<dbReference type="Proteomes" id="UP000219799">
    <property type="component" value="Chromosome 10"/>
</dbReference>
<dbReference type="Gene3D" id="3.40.30.10">
    <property type="entry name" value="Glutaredoxin"/>
    <property type="match status" value="1"/>
</dbReference>
<evidence type="ECO:0000256" key="2">
    <source>
        <dbReference type="SAM" id="MobiDB-lite"/>
    </source>
</evidence>
<dbReference type="VEuPathDB" id="PlasmoDB:PmUG01_10028300"/>
<feature type="compositionally biased region" description="Acidic residues" evidence="2">
    <location>
        <begin position="132"/>
        <end position="143"/>
    </location>
</feature>
<dbReference type="PANTHER" id="PTHR45809:SF3">
    <property type="entry name" value="VIRAL IAP-ASSOCIATED FACTOR HOMOLOG"/>
    <property type="match status" value="1"/>
</dbReference>
<dbReference type="SUPFAM" id="SSF52833">
    <property type="entry name" value="Thioredoxin-like"/>
    <property type="match status" value="1"/>
</dbReference>
<dbReference type="GO" id="GO:0005737">
    <property type="term" value="C:cytoplasm"/>
    <property type="evidence" value="ECO:0007669"/>
    <property type="project" value="TreeGrafter"/>
</dbReference>
<evidence type="ECO:0000256" key="1">
    <source>
        <dbReference type="ARBA" id="ARBA00009686"/>
    </source>
</evidence>
<feature type="domain" description="Phosducin" evidence="3">
    <location>
        <begin position="159"/>
        <end position="265"/>
    </location>
</feature>
<dbReference type="InterPro" id="IPR036249">
    <property type="entry name" value="Thioredoxin-like_sf"/>
</dbReference>